<keyword evidence="2" id="KW-1185">Reference proteome</keyword>
<dbReference type="RefSeq" id="XP_060347154.1">
    <property type="nucleotide sequence ID" value="XM_060494972.1"/>
</dbReference>
<name>A0ABQ9SEV5_9PEZI</name>
<evidence type="ECO:0000313" key="2">
    <source>
        <dbReference type="Proteomes" id="UP001241169"/>
    </source>
</evidence>
<protein>
    <submittedName>
        <fullName evidence="1">Uncharacterized protein</fullName>
    </submittedName>
</protein>
<proteinExistence type="predicted"/>
<accession>A0ABQ9SEV5</accession>
<comment type="caution">
    <text evidence="1">The sequence shown here is derived from an EMBL/GenBank/DDBJ whole genome shotgun (WGS) entry which is preliminary data.</text>
</comment>
<sequence length="208" mass="23113">MTSGKETSWERATQDVALDPCHFSPCLLPCLALPKGGDSSPPLLLLLTPACPGSSSPQLFTSTSCPWRLVHGVVLPPLLSPWFTTSTSIHLEARLHHPQLCKEKASIHIQMVIHLHSKSTSIAFLLHPATLDPCSRRKILSARARWNLERLCPSEESKNTWDPGPNPRSTLYPIMTRPVGPVAQIHRHWFSSWSTMLRPSGQKLHDSS</sequence>
<dbReference type="Proteomes" id="UP001241169">
    <property type="component" value="Unassembled WGS sequence"/>
</dbReference>
<gene>
    <name evidence="1" type="ORF">CPAR01_10712</name>
</gene>
<evidence type="ECO:0000313" key="1">
    <source>
        <dbReference type="EMBL" id="KAK1534004.1"/>
    </source>
</evidence>
<organism evidence="1 2">
    <name type="scientific">Colletotrichum paranaense</name>
    <dbReference type="NCBI Taxonomy" id="1914294"/>
    <lineage>
        <taxon>Eukaryota</taxon>
        <taxon>Fungi</taxon>
        <taxon>Dikarya</taxon>
        <taxon>Ascomycota</taxon>
        <taxon>Pezizomycotina</taxon>
        <taxon>Sordariomycetes</taxon>
        <taxon>Hypocreomycetidae</taxon>
        <taxon>Glomerellales</taxon>
        <taxon>Glomerellaceae</taxon>
        <taxon>Colletotrichum</taxon>
        <taxon>Colletotrichum acutatum species complex</taxon>
    </lineage>
</organism>
<dbReference type="EMBL" id="MOPA01000008">
    <property type="protein sequence ID" value="KAK1534004.1"/>
    <property type="molecule type" value="Genomic_DNA"/>
</dbReference>
<reference evidence="1 2" key="1">
    <citation type="submission" date="2016-10" db="EMBL/GenBank/DDBJ databases">
        <title>The genome sequence of Colletotrichum fioriniae PJ7.</title>
        <authorList>
            <person name="Baroncelli R."/>
        </authorList>
    </citation>
    <scope>NUCLEOTIDE SEQUENCE [LARGE SCALE GENOMIC DNA]</scope>
    <source>
        <strain evidence="1 2">IMI 384185</strain>
    </source>
</reference>
<dbReference type="GeneID" id="85378871"/>